<keyword evidence="1" id="KW-1133">Transmembrane helix</keyword>
<accession>A0ABY4DR12</accession>
<keyword evidence="1" id="KW-0472">Membrane</keyword>
<dbReference type="EMBL" id="CP091508">
    <property type="protein sequence ID" value="UOO81481.1"/>
    <property type="molecule type" value="Genomic_DNA"/>
</dbReference>
<evidence type="ECO:0000256" key="1">
    <source>
        <dbReference type="SAM" id="Phobius"/>
    </source>
</evidence>
<organism evidence="2 3">
    <name type="scientific">Uruburuella testudinis</name>
    <dbReference type="NCBI Taxonomy" id="1282863"/>
    <lineage>
        <taxon>Bacteria</taxon>
        <taxon>Pseudomonadati</taxon>
        <taxon>Pseudomonadota</taxon>
        <taxon>Betaproteobacteria</taxon>
        <taxon>Neisseriales</taxon>
        <taxon>Neisseriaceae</taxon>
        <taxon>Uruburuella</taxon>
    </lineage>
</organism>
<evidence type="ECO:0000313" key="3">
    <source>
        <dbReference type="Proteomes" id="UP000829817"/>
    </source>
</evidence>
<gene>
    <name evidence="2" type="ORF">LVJ83_11125</name>
</gene>
<dbReference type="Proteomes" id="UP000829817">
    <property type="component" value="Chromosome"/>
</dbReference>
<protein>
    <submittedName>
        <fullName evidence="2">Uncharacterized protein</fullName>
    </submittedName>
</protein>
<keyword evidence="1" id="KW-0812">Transmembrane</keyword>
<evidence type="ECO:0000313" key="2">
    <source>
        <dbReference type="EMBL" id="UOO81481.1"/>
    </source>
</evidence>
<feature type="transmembrane region" description="Helical" evidence="1">
    <location>
        <begin position="51"/>
        <end position="75"/>
    </location>
</feature>
<name>A0ABY4DR12_9NEIS</name>
<reference evidence="2 3" key="1">
    <citation type="journal article" date="2022" name="Res Sq">
        <title>Evolution of multicellular longitudinally dividing oral cavity symbionts (Neisseriaceae).</title>
        <authorList>
            <person name="Nyongesa S."/>
            <person name="Weber P."/>
            <person name="Bernet E."/>
            <person name="Pullido F."/>
            <person name="Nieckarz M."/>
            <person name="Delaby M."/>
            <person name="Nieves C."/>
            <person name="Viehboeck T."/>
            <person name="Krause N."/>
            <person name="Rivera-Millot A."/>
            <person name="Nakamura A."/>
            <person name="Vischer N."/>
            <person name="VanNieuwenhze M."/>
            <person name="Brun Y."/>
            <person name="Cava F."/>
            <person name="Bulgheresi S."/>
            <person name="Veyrier F."/>
        </authorList>
    </citation>
    <scope>NUCLEOTIDE SEQUENCE [LARGE SCALE GENOMIC DNA]</scope>
    <source>
        <strain evidence="2 3">CCUG 63373m</strain>
    </source>
</reference>
<keyword evidence="3" id="KW-1185">Reference proteome</keyword>
<sequence>MKINLIDKVIYNQELSYALTYQKRSFLGKFTGILSLLLGGIWWLLEIFSIAYPLGIKSILSWSVFGLLFFTPVYIY</sequence>
<dbReference type="RefSeq" id="WP_244784654.1">
    <property type="nucleotide sequence ID" value="NZ_CP091508.1"/>
</dbReference>
<proteinExistence type="predicted"/>
<feature type="transmembrane region" description="Helical" evidence="1">
    <location>
        <begin position="26"/>
        <end position="45"/>
    </location>
</feature>